<protein>
    <submittedName>
        <fullName evidence="5">Fatty-acyl-CoA synthase</fullName>
    </submittedName>
</protein>
<feature type="domain" description="AMP-binding enzyme C-terminal" evidence="4">
    <location>
        <begin position="327"/>
        <end position="400"/>
    </location>
</feature>
<name>A0A1G6HE67_9BACI</name>
<dbReference type="STRING" id="1464122.SAMN05421737_103238"/>
<dbReference type="InterPro" id="IPR042099">
    <property type="entry name" value="ANL_N_sf"/>
</dbReference>
<dbReference type="EMBL" id="FMYM01000003">
    <property type="protein sequence ID" value="SDB92552.1"/>
    <property type="molecule type" value="Genomic_DNA"/>
</dbReference>
<dbReference type="Proteomes" id="UP000242662">
    <property type="component" value="Unassembled WGS sequence"/>
</dbReference>
<evidence type="ECO:0000259" key="4">
    <source>
        <dbReference type="Pfam" id="PF13193"/>
    </source>
</evidence>
<evidence type="ECO:0000256" key="1">
    <source>
        <dbReference type="ARBA" id="ARBA00006432"/>
    </source>
</evidence>
<dbReference type="PROSITE" id="PS00455">
    <property type="entry name" value="AMP_BINDING"/>
    <property type="match status" value="1"/>
</dbReference>
<comment type="similarity">
    <text evidence="1">Belongs to the ATP-dependent AMP-binding enzyme family.</text>
</comment>
<dbReference type="PANTHER" id="PTHR43201:SF5">
    <property type="entry name" value="MEDIUM-CHAIN ACYL-COA LIGASE ACSF2, MITOCHONDRIAL"/>
    <property type="match status" value="1"/>
</dbReference>
<dbReference type="Gene3D" id="3.40.50.12780">
    <property type="entry name" value="N-terminal domain of ligase-like"/>
    <property type="match status" value="1"/>
</dbReference>
<reference evidence="6" key="1">
    <citation type="submission" date="2016-09" db="EMBL/GenBank/DDBJ databases">
        <authorList>
            <person name="Varghese N."/>
            <person name="Submissions S."/>
        </authorList>
    </citation>
    <scope>NUCLEOTIDE SEQUENCE [LARGE SCALE GENOMIC DNA]</scope>
    <source>
        <strain evidence="6">25nlg</strain>
    </source>
</reference>
<dbReference type="InterPro" id="IPR025110">
    <property type="entry name" value="AMP-bd_C"/>
</dbReference>
<sequence>MFYVNDEYYSQEMIEAYENQFSAHPILKRCEQLRIAVCPDHTGMWIAFVLYVKRKGGSVLPLHAHMPQSQAVNMAEQAGCDYLFYQTFHEAIPCVRNQHGQVGTLIQFSSGTTGAPKMIERSWASIDEELLHYTNRLAGEPWDVTVVACPTTHSYGLISGVLAALKSASMLVIIVNTNPKYLLKKLRSLSSYLLYAGPTLLYTLARFQQNHEQLEAVMTSGASLPPSWLQLLQARATRVLQQYGCSEVGCISLHAHVETAEVVGRPLSHVHVTSGTVAQPEEIVVRINEHLVHTRDIGYINHKGEICFCERKDDVINVAGLLVYPGEVENVLRTHPDVDDVIVFKKQDPHAGERVCACFTAKKQVQKDTLVSFCQRHLTSYQVPSTFIQVPRIERGQNGKVNRKQWAEVYQ</sequence>
<dbReference type="Pfam" id="PF13193">
    <property type="entry name" value="AMP-binding_C"/>
    <property type="match status" value="1"/>
</dbReference>
<dbReference type="Pfam" id="PF00501">
    <property type="entry name" value="AMP-binding"/>
    <property type="match status" value="1"/>
</dbReference>
<organism evidence="5 6">
    <name type="scientific">Shouchella lonarensis</name>
    <dbReference type="NCBI Taxonomy" id="1464122"/>
    <lineage>
        <taxon>Bacteria</taxon>
        <taxon>Bacillati</taxon>
        <taxon>Bacillota</taxon>
        <taxon>Bacilli</taxon>
        <taxon>Bacillales</taxon>
        <taxon>Bacillaceae</taxon>
        <taxon>Shouchella</taxon>
    </lineage>
</organism>
<dbReference type="RefSeq" id="WP_090775079.1">
    <property type="nucleotide sequence ID" value="NZ_FMYM01000003.1"/>
</dbReference>
<feature type="domain" description="AMP-dependent synthetase/ligase" evidence="3">
    <location>
        <begin position="105"/>
        <end position="272"/>
    </location>
</feature>
<dbReference type="InterPro" id="IPR045851">
    <property type="entry name" value="AMP-bd_C_sf"/>
</dbReference>
<proteinExistence type="inferred from homology"/>
<evidence type="ECO:0000256" key="2">
    <source>
        <dbReference type="ARBA" id="ARBA00022598"/>
    </source>
</evidence>
<dbReference type="SUPFAM" id="SSF56801">
    <property type="entry name" value="Acetyl-CoA synthetase-like"/>
    <property type="match status" value="1"/>
</dbReference>
<dbReference type="Gene3D" id="3.30.300.30">
    <property type="match status" value="1"/>
</dbReference>
<dbReference type="GO" id="GO:0006631">
    <property type="term" value="P:fatty acid metabolic process"/>
    <property type="evidence" value="ECO:0007669"/>
    <property type="project" value="TreeGrafter"/>
</dbReference>
<keyword evidence="6" id="KW-1185">Reference proteome</keyword>
<dbReference type="CDD" id="cd04433">
    <property type="entry name" value="AFD_class_I"/>
    <property type="match status" value="1"/>
</dbReference>
<dbReference type="InterPro" id="IPR020845">
    <property type="entry name" value="AMP-binding_CS"/>
</dbReference>
<accession>A0A1G6HE67</accession>
<evidence type="ECO:0000259" key="3">
    <source>
        <dbReference type="Pfam" id="PF00501"/>
    </source>
</evidence>
<dbReference type="AlphaFoldDB" id="A0A1G6HE67"/>
<dbReference type="OrthoDB" id="9803968at2"/>
<gene>
    <name evidence="5" type="ORF">SAMN05421737_103238</name>
</gene>
<dbReference type="GO" id="GO:0031956">
    <property type="term" value="F:medium-chain fatty acid-CoA ligase activity"/>
    <property type="evidence" value="ECO:0007669"/>
    <property type="project" value="TreeGrafter"/>
</dbReference>
<evidence type="ECO:0000313" key="6">
    <source>
        <dbReference type="Proteomes" id="UP000242662"/>
    </source>
</evidence>
<dbReference type="InterPro" id="IPR000873">
    <property type="entry name" value="AMP-dep_synth/lig_dom"/>
</dbReference>
<evidence type="ECO:0000313" key="5">
    <source>
        <dbReference type="EMBL" id="SDB92552.1"/>
    </source>
</evidence>
<dbReference type="PANTHER" id="PTHR43201">
    <property type="entry name" value="ACYL-COA SYNTHETASE"/>
    <property type="match status" value="1"/>
</dbReference>
<keyword evidence="2" id="KW-0436">Ligase</keyword>